<gene>
    <name evidence="3" type="ORF">H9L12_07435</name>
</gene>
<feature type="region of interest" description="Disordered" evidence="1">
    <location>
        <begin position="15"/>
        <end position="50"/>
    </location>
</feature>
<name>A0A7G9S8N1_9SPHN</name>
<reference evidence="3 4" key="1">
    <citation type="submission" date="2020-08" db="EMBL/GenBank/DDBJ databases">
        <title>Genome sequence of Sphingomonas rhizophila KACC 19189T.</title>
        <authorList>
            <person name="Hyun D.-W."/>
            <person name="Bae J.-W."/>
        </authorList>
    </citation>
    <scope>NUCLEOTIDE SEQUENCE [LARGE SCALE GENOMIC DNA]</scope>
    <source>
        <strain evidence="3 4">KACC 19189</strain>
    </source>
</reference>
<protein>
    <submittedName>
        <fullName evidence="3">DUF3597 domain-containing protein</fullName>
    </submittedName>
</protein>
<evidence type="ECO:0000259" key="2">
    <source>
        <dbReference type="Pfam" id="PF12200"/>
    </source>
</evidence>
<evidence type="ECO:0000256" key="1">
    <source>
        <dbReference type="SAM" id="MobiDB-lite"/>
    </source>
</evidence>
<sequence>MGIFSKIKDAIFGHKPAAAPGTEPQIPAGWDGGPPLGTPGAPTAPSPTGTAAAVDVDQVLTDIAAQKGNPDLNWKTSIVDLMKLLGLDSSLQNRSELATELGYTGEKDGSAEMNMWLHREVMRQLAANGGKVPANLTD</sequence>
<dbReference type="InterPro" id="IPR022016">
    <property type="entry name" value="DUF3597"/>
</dbReference>
<evidence type="ECO:0000313" key="4">
    <source>
        <dbReference type="Proteomes" id="UP000515955"/>
    </source>
</evidence>
<feature type="compositionally biased region" description="Low complexity" evidence="1">
    <location>
        <begin position="38"/>
        <end position="50"/>
    </location>
</feature>
<evidence type="ECO:0000313" key="3">
    <source>
        <dbReference type="EMBL" id="QNN64206.1"/>
    </source>
</evidence>
<keyword evidence="4" id="KW-1185">Reference proteome</keyword>
<dbReference type="EMBL" id="CP060717">
    <property type="protein sequence ID" value="QNN64206.1"/>
    <property type="molecule type" value="Genomic_DNA"/>
</dbReference>
<dbReference type="Pfam" id="PF12200">
    <property type="entry name" value="DUF3597"/>
    <property type="match status" value="1"/>
</dbReference>
<dbReference type="KEGG" id="srhi:H9L12_07435"/>
<dbReference type="Proteomes" id="UP000515955">
    <property type="component" value="Chromosome"/>
</dbReference>
<dbReference type="RefSeq" id="WP_187541206.1">
    <property type="nucleotide sequence ID" value="NZ_CP060717.1"/>
</dbReference>
<dbReference type="AlphaFoldDB" id="A0A7G9S8N1"/>
<proteinExistence type="predicted"/>
<organism evidence="3 4">
    <name type="scientific">Sphingomonas rhizophila</name>
    <dbReference type="NCBI Taxonomy" id="2071607"/>
    <lineage>
        <taxon>Bacteria</taxon>
        <taxon>Pseudomonadati</taxon>
        <taxon>Pseudomonadota</taxon>
        <taxon>Alphaproteobacteria</taxon>
        <taxon>Sphingomonadales</taxon>
        <taxon>Sphingomonadaceae</taxon>
        <taxon>Sphingomonas</taxon>
    </lineage>
</organism>
<accession>A0A7G9S8N1</accession>
<feature type="domain" description="DUF3597" evidence="2">
    <location>
        <begin position="3"/>
        <end position="133"/>
    </location>
</feature>
<dbReference type="SUPFAM" id="SSF158634">
    <property type="entry name" value="RPA2825-like"/>
    <property type="match status" value="1"/>
</dbReference>